<dbReference type="Proteomes" id="UP001055439">
    <property type="component" value="Chromosome 7"/>
</dbReference>
<evidence type="ECO:0000256" key="1">
    <source>
        <dbReference type="SAM" id="SignalP"/>
    </source>
</evidence>
<evidence type="ECO:0000313" key="2">
    <source>
        <dbReference type="EMBL" id="URE18834.1"/>
    </source>
</evidence>
<organism evidence="2 3">
    <name type="scientific">Musa troglodytarum</name>
    <name type="common">fe'i banana</name>
    <dbReference type="NCBI Taxonomy" id="320322"/>
    <lineage>
        <taxon>Eukaryota</taxon>
        <taxon>Viridiplantae</taxon>
        <taxon>Streptophyta</taxon>
        <taxon>Embryophyta</taxon>
        <taxon>Tracheophyta</taxon>
        <taxon>Spermatophyta</taxon>
        <taxon>Magnoliopsida</taxon>
        <taxon>Liliopsida</taxon>
        <taxon>Zingiberales</taxon>
        <taxon>Musaceae</taxon>
        <taxon>Musa</taxon>
    </lineage>
</organism>
<keyword evidence="1" id="KW-0732">Signal</keyword>
<feature type="chain" id="PRO_5038998658" evidence="1">
    <location>
        <begin position="29"/>
        <end position="144"/>
    </location>
</feature>
<sequence length="144" mass="16368">MICCPYHHSIMLPTELSLLLNLSVLVMSSNTLYYDMEQAVAQARSTSLRSSMESQRRSTQMLHYLKCAATDEDDTGFYFLYTEGDVLSVHFFSQNTSKTTYTWRIEAAATSQLYALINRNAHAPLFQPNGLTLWALKGKVDQLK</sequence>
<reference evidence="2" key="1">
    <citation type="submission" date="2022-05" db="EMBL/GenBank/DDBJ databases">
        <title>The Musa troglodytarum L. genome provides insights into the mechanism of non-climacteric behaviour and enrichment of carotenoids.</title>
        <authorList>
            <person name="Wang J."/>
        </authorList>
    </citation>
    <scope>NUCLEOTIDE SEQUENCE</scope>
    <source>
        <tissue evidence="2">Leaf</tissue>
    </source>
</reference>
<proteinExistence type="predicted"/>
<gene>
    <name evidence="2" type="ORF">MUK42_06040</name>
</gene>
<evidence type="ECO:0000313" key="3">
    <source>
        <dbReference type="Proteomes" id="UP001055439"/>
    </source>
</evidence>
<dbReference type="AlphaFoldDB" id="A0A9E7GVF1"/>
<accession>A0A9E7GVF1</accession>
<feature type="signal peptide" evidence="1">
    <location>
        <begin position="1"/>
        <end position="28"/>
    </location>
</feature>
<keyword evidence="3" id="KW-1185">Reference proteome</keyword>
<dbReference type="EMBL" id="CP097509">
    <property type="protein sequence ID" value="URE18834.1"/>
    <property type="molecule type" value="Genomic_DNA"/>
</dbReference>
<protein>
    <submittedName>
        <fullName evidence="2">Uncharacterized protein</fullName>
    </submittedName>
</protein>
<name>A0A9E7GVF1_9LILI</name>